<comment type="caution">
    <text evidence="1">The sequence shown here is derived from an EMBL/GenBank/DDBJ whole genome shotgun (WGS) entry which is preliminary data.</text>
</comment>
<evidence type="ECO:0000313" key="2">
    <source>
        <dbReference type="Proteomes" id="UP001432322"/>
    </source>
</evidence>
<accession>A0AAV5WLN8</accession>
<gene>
    <name evidence="1" type="ORF">PFISCL1PPCAC_22480</name>
</gene>
<keyword evidence="2" id="KW-1185">Reference proteome</keyword>
<dbReference type="Proteomes" id="UP001432322">
    <property type="component" value="Unassembled WGS sequence"/>
</dbReference>
<evidence type="ECO:0008006" key="3">
    <source>
        <dbReference type="Google" id="ProtNLM"/>
    </source>
</evidence>
<protein>
    <recommendedName>
        <fullName evidence="3">MULE transposase domain-containing protein</fullName>
    </recommendedName>
</protein>
<dbReference type="AlphaFoldDB" id="A0AAV5WLN8"/>
<feature type="non-terminal residue" evidence="1">
    <location>
        <position position="1"/>
    </location>
</feature>
<proteinExistence type="predicted"/>
<sequence length="417" mass="47020">FELDERGDILLRLTRLRHSTGKLVKTLIRGERLSGTVGIMIVTYTFSSPFPSLSQLKAGDGRKRVKPSVGRIIRVLAKSGATSRAILSNVPGVSSSQVYHQKKQIDNRVRANTGPVPAIDWQEVLRMQSEDDVVCSHRSQGGEELYIFQSSLMRENFIQSLVDYDELVKMKQKMDALISTGSIDDINAIDHGSYEGVMEVDVTFSVAEGYFVIIVSIFSKDIKTRESMKKALVPVVLCLSRKHTLETFRIIGENIDRLLRIEDKERLRARCLMSDKEGSFRGLLEANFARDAIKLDCSIHLRTNLENATEKFTKNESMDIKKFLLGSNDGNTKQLVGGALNTLNHSLFIREVEKSSELTDKGRKWVSKRRKNLWERMGLPARLRGGVGWNLPTMFRMSGKRAIQPKVVRSISCSARV</sequence>
<dbReference type="EMBL" id="BTSY01000006">
    <property type="protein sequence ID" value="GMT31183.1"/>
    <property type="molecule type" value="Genomic_DNA"/>
</dbReference>
<name>A0AAV5WLN8_9BILA</name>
<evidence type="ECO:0000313" key="1">
    <source>
        <dbReference type="EMBL" id="GMT31183.1"/>
    </source>
</evidence>
<organism evidence="1 2">
    <name type="scientific">Pristionchus fissidentatus</name>
    <dbReference type="NCBI Taxonomy" id="1538716"/>
    <lineage>
        <taxon>Eukaryota</taxon>
        <taxon>Metazoa</taxon>
        <taxon>Ecdysozoa</taxon>
        <taxon>Nematoda</taxon>
        <taxon>Chromadorea</taxon>
        <taxon>Rhabditida</taxon>
        <taxon>Rhabditina</taxon>
        <taxon>Diplogasteromorpha</taxon>
        <taxon>Diplogasteroidea</taxon>
        <taxon>Neodiplogasteridae</taxon>
        <taxon>Pristionchus</taxon>
    </lineage>
</organism>
<reference evidence="1" key="1">
    <citation type="submission" date="2023-10" db="EMBL/GenBank/DDBJ databases">
        <title>Genome assembly of Pristionchus species.</title>
        <authorList>
            <person name="Yoshida K."/>
            <person name="Sommer R.J."/>
        </authorList>
    </citation>
    <scope>NUCLEOTIDE SEQUENCE</scope>
    <source>
        <strain evidence="1">RS5133</strain>
    </source>
</reference>